<dbReference type="Proteomes" id="UP000752292">
    <property type="component" value="Unassembled WGS sequence"/>
</dbReference>
<evidence type="ECO:0000313" key="2">
    <source>
        <dbReference type="EMBL" id="MBI4251505.1"/>
    </source>
</evidence>
<name>A0A932ZU29_UNCTE</name>
<proteinExistence type="inferred from homology"/>
<dbReference type="InterPro" id="IPR006175">
    <property type="entry name" value="YjgF/YER057c/UK114"/>
</dbReference>
<dbReference type="PANTHER" id="PTHR11803">
    <property type="entry name" value="2-IMINOBUTANOATE/2-IMINOPROPANOATE DEAMINASE RIDA"/>
    <property type="match status" value="1"/>
</dbReference>
<dbReference type="CDD" id="cd00448">
    <property type="entry name" value="YjgF_YER057c_UK114_family"/>
    <property type="match status" value="1"/>
</dbReference>
<protein>
    <submittedName>
        <fullName evidence="2">RidA family protein</fullName>
    </submittedName>
</protein>
<dbReference type="Gene3D" id="3.30.1330.40">
    <property type="entry name" value="RutC-like"/>
    <property type="match status" value="1"/>
</dbReference>
<sequence>MAKKVEHLHWPDAPDLWMPYAPAIRVTGGATVYLAGVTAAPVYHHHPHRPEEFDSMPRDMEGQARAALENLKRSLEAVGATFADVVTANRYVTDLSDQDALNRVWGEYFGESRPTTTTVQVVRLATDPRCLIEINAVAVTG</sequence>
<evidence type="ECO:0000256" key="1">
    <source>
        <dbReference type="ARBA" id="ARBA00010552"/>
    </source>
</evidence>
<organism evidence="2 3">
    <name type="scientific">Tectimicrobiota bacterium</name>
    <dbReference type="NCBI Taxonomy" id="2528274"/>
    <lineage>
        <taxon>Bacteria</taxon>
        <taxon>Pseudomonadati</taxon>
        <taxon>Nitrospinota/Tectimicrobiota group</taxon>
        <taxon>Candidatus Tectimicrobiota</taxon>
    </lineage>
</organism>
<dbReference type="Pfam" id="PF01042">
    <property type="entry name" value="Ribonuc_L-PSP"/>
    <property type="match status" value="1"/>
</dbReference>
<comment type="similarity">
    <text evidence="1">Belongs to the RutC family.</text>
</comment>
<reference evidence="2" key="1">
    <citation type="submission" date="2020-07" db="EMBL/GenBank/DDBJ databases">
        <title>Huge and variable diversity of episymbiotic CPR bacteria and DPANN archaea in groundwater ecosystems.</title>
        <authorList>
            <person name="He C.Y."/>
            <person name="Keren R."/>
            <person name="Whittaker M."/>
            <person name="Farag I.F."/>
            <person name="Doudna J."/>
            <person name="Cate J.H.D."/>
            <person name="Banfield J.F."/>
        </authorList>
    </citation>
    <scope>NUCLEOTIDE SEQUENCE</scope>
    <source>
        <strain evidence="2">NC_groundwater_1370_Ag_S-0.2um_69_93</strain>
    </source>
</reference>
<dbReference type="AlphaFoldDB" id="A0A932ZU29"/>
<accession>A0A932ZU29</accession>
<dbReference type="InterPro" id="IPR035959">
    <property type="entry name" value="RutC-like_sf"/>
</dbReference>
<dbReference type="PANTHER" id="PTHR11803:SF58">
    <property type="entry name" value="PROTEIN HMF1-RELATED"/>
    <property type="match status" value="1"/>
</dbReference>
<evidence type="ECO:0000313" key="3">
    <source>
        <dbReference type="Proteomes" id="UP000752292"/>
    </source>
</evidence>
<dbReference type="GO" id="GO:0019239">
    <property type="term" value="F:deaminase activity"/>
    <property type="evidence" value="ECO:0007669"/>
    <property type="project" value="TreeGrafter"/>
</dbReference>
<gene>
    <name evidence="2" type="ORF">HY618_03515</name>
</gene>
<comment type="caution">
    <text evidence="2">The sequence shown here is derived from an EMBL/GenBank/DDBJ whole genome shotgun (WGS) entry which is preliminary data.</text>
</comment>
<dbReference type="SUPFAM" id="SSF55298">
    <property type="entry name" value="YjgF-like"/>
    <property type="match status" value="1"/>
</dbReference>
<dbReference type="EMBL" id="JACQRX010000156">
    <property type="protein sequence ID" value="MBI4251505.1"/>
    <property type="molecule type" value="Genomic_DNA"/>
</dbReference>
<dbReference type="GO" id="GO:0005829">
    <property type="term" value="C:cytosol"/>
    <property type="evidence" value="ECO:0007669"/>
    <property type="project" value="TreeGrafter"/>
</dbReference>